<comment type="subcellular location">
    <subcellularLocation>
        <location evidence="1">Nucleus</location>
    </subcellularLocation>
</comment>
<feature type="repeat" description="WD" evidence="8">
    <location>
        <begin position="439"/>
        <end position="471"/>
    </location>
</feature>
<feature type="repeat" description="WD" evidence="8">
    <location>
        <begin position="481"/>
        <end position="522"/>
    </location>
</feature>
<sequence>MSHPGPPQPGASAPAAGAPGPPGGTPQQLNQIVIEYLSKKGYSKTEAMLRMESAHTDAEGRPINSKPEDNPDTMYERAYMHLIRWIDNSLEIYKPELRRLAYPVFVHFYLNMLSQGYVNPAKAFWTKHHEEHGTKHSHDLKELGALTLPAHATENQLAKLYRESKYRISLSKTTGGLVIVFLEETEDQGGKLVLDVINRYVDIRTVAGRAGMFSRDEDATEDEGILGHVSGSQASVTDVLRAVKLGPLPMDRELAKEVEDELQEEDAKMRDVSRGGSLLEEFQRIKREEMEDSPMRDAVPLPPYTVTDVEREVQLVKEQREAVKIHGGPSPALPSVCMYTFHNTNDGLHTVQFSDDATLAACGFAESYVRVFSLKGTPLESIIPSENEPTIPKSRRLIGHSGPVYGTSFSPDAKYLLSCSEDKSARLWSLNTYTALVVYKGHDAPIWDVEFGPFGHYFATASHEHTARLWSCDHIYPLRIFAGHLSDVDTLAWHPNSAYLFTGSSDKTARMWDIQTGNAARLFHGHTAPVTALAVSPDGKYLATAAEDSLINIWDIAAGKRLKSMKGHGKTSIYSLSFSREGSVLVSGGADMTVRCWDVMHGTGIGNVDAPESLQANGTVSLGDGTTKVDGTGQSSGGAKRKGGRDVLATPDHLAVWHTKKSPVYKVQFTRKNMVLAGAAFLP</sequence>
<feature type="region of interest" description="Disordered" evidence="9">
    <location>
        <begin position="618"/>
        <end position="646"/>
    </location>
</feature>
<keyword evidence="12" id="KW-1185">Reference proteome</keyword>
<evidence type="ECO:0000256" key="9">
    <source>
        <dbReference type="SAM" id="MobiDB-lite"/>
    </source>
</evidence>
<feature type="repeat" description="WD" evidence="8">
    <location>
        <begin position="523"/>
        <end position="564"/>
    </location>
</feature>
<dbReference type="GO" id="GO:0005669">
    <property type="term" value="C:transcription factor TFIID complex"/>
    <property type="evidence" value="ECO:0007669"/>
    <property type="project" value="TreeGrafter"/>
</dbReference>
<evidence type="ECO:0000256" key="1">
    <source>
        <dbReference type="ARBA" id="ARBA00004123"/>
    </source>
</evidence>
<evidence type="ECO:0000313" key="12">
    <source>
        <dbReference type="Proteomes" id="UP000298138"/>
    </source>
</evidence>
<dbReference type="PROSITE" id="PS50896">
    <property type="entry name" value="LISH"/>
    <property type="match status" value="1"/>
</dbReference>
<reference evidence="11 12" key="1">
    <citation type="submission" date="2019-04" db="EMBL/GenBank/DDBJ databases">
        <title>Comparative genomics and transcriptomics to analyze fruiting body development in filamentous ascomycetes.</title>
        <authorList>
            <consortium name="DOE Joint Genome Institute"/>
            <person name="Lutkenhaus R."/>
            <person name="Traeger S."/>
            <person name="Breuer J."/>
            <person name="Kuo A."/>
            <person name="Lipzen A."/>
            <person name="Pangilinan J."/>
            <person name="Dilworth D."/>
            <person name="Sandor L."/>
            <person name="Poggeler S."/>
            <person name="Barry K."/>
            <person name="Grigoriev I.V."/>
            <person name="Nowrousian M."/>
        </authorList>
    </citation>
    <scope>NUCLEOTIDE SEQUENCE [LARGE SCALE GENOMIC DNA]</scope>
    <source>
        <strain evidence="11 12">CBS 389.68</strain>
    </source>
</reference>
<dbReference type="InterPro" id="IPR020472">
    <property type="entry name" value="WD40_PAC1"/>
</dbReference>
<dbReference type="InterPro" id="IPR007582">
    <property type="entry name" value="TFIID_NTD2"/>
</dbReference>
<evidence type="ECO:0000256" key="8">
    <source>
        <dbReference type="PROSITE-ProRule" id="PRU00221"/>
    </source>
</evidence>
<dbReference type="GO" id="GO:0006367">
    <property type="term" value="P:transcription initiation at RNA polymerase II promoter"/>
    <property type="evidence" value="ECO:0007669"/>
    <property type="project" value="TreeGrafter"/>
</dbReference>
<dbReference type="PRINTS" id="PR00320">
    <property type="entry name" value="GPROTEINBRPT"/>
</dbReference>
<dbReference type="PROSITE" id="PS00678">
    <property type="entry name" value="WD_REPEATS_1"/>
    <property type="match status" value="2"/>
</dbReference>
<evidence type="ECO:0000256" key="6">
    <source>
        <dbReference type="ARBA" id="ARBA00023163"/>
    </source>
</evidence>
<feature type="domain" description="TFIID subunit TAF5 NTD2" evidence="10">
    <location>
        <begin position="72"/>
        <end position="201"/>
    </location>
</feature>
<dbReference type="PANTHER" id="PTHR19879">
    <property type="entry name" value="TRANSCRIPTION INITIATION FACTOR TFIID"/>
    <property type="match status" value="1"/>
</dbReference>
<accession>A0A4S2N2N4</accession>
<dbReference type="SUPFAM" id="SSF160897">
    <property type="entry name" value="Taf5 N-terminal domain-like"/>
    <property type="match status" value="1"/>
</dbReference>
<keyword evidence="5" id="KW-0805">Transcription regulation</keyword>
<feature type="repeat" description="WD" evidence="8">
    <location>
        <begin position="397"/>
        <end position="438"/>
    </location>
</feature>
<dbReference type="Gene3D" id="2.130.10.10">
    <property type="entry name" value="YVTN repeat-like/Quinoprotein amine dehydrogenase"/>
    <property type="match status" value="2"/>
</dbReference>
<evidence type="ECO:0000313" key="11">
    <source>
        <dbReference type="EMBL" id="TGZ83286.1"/>
    </source>
</evidence>
<evidence type="ECO:0000256" key="4">
    <source>
        <dbReference type="ARBA" id="ARBA00022737"/>
    </source>
</evidence>
<keyword evidence="4" id="KW-0677">Repeat</keyword>
<feature type="region of interest" description="Disordered" evidence="9">
    <location>
        <begin position="1"/>
        <end position="28"/>
    </location>
</feature>
<comment type="similarity">
    <text evidence="2">Belongs to the WD repeat TAF5 family.</text>
</comment>
<keyword evidence="7" id="KW-0539">Nucleus</keyword>
<keyword evidence="3 8" id="KW-0853">WD repeat</keyword>
<dbReference type="CDD" id="cd08044">
    <property type="entry name" value="TAF5_NTD2"/>
    <property type="match status" value="1"/>
</dbReference>
<protein>
    <submittedName>
        <fullName evidence="11">WD40 repeat-like protein</fullName>
    </submittedName>
</protein>
<dbReference type="InterPro" id="IPR001680">
    <property type="entry name" value="WD40_rpt"/>
</dbReference>
<dbReference type="PROSITE" id="PS50082">
    <property type="entry name" value="WD_REPEATS_2"/>
    <property type="match status" value="5"/>
</dbReference>
<dbReference type="SUPFAM" id="SSF50978">
    <property type="entry name" value="WD40 repeat-like"/>
    <property type="match status" value="1"/>
</dbReference>
<gene>
    <name evidence="11" type="ORF">EX30DRAFT_339486</name>
</gene>
<dbReference type="SMART" id="SM00320">
    <property type="entry name" value="WD40"/>
    <property type="match status" value="6"/>
</dbReference>
<dbReference type="InterPro" id="IPR006594">
    <property type="entry name" value="LisH"/>
</dbReference>
<dbReference type="Pfam" id="PF04494">
    <property type="entry name" value="TFIID_NTD2"/>
    <property type="match status" value="1"/>
</dbReference>
<dbReference type="PROSITE" id="PS50294">
    <property type="entry name" value="WD_REPEATS_REGION"/>
    <property type="match status" value="5"/>
</dbReference>
<dbReference type="InParanoid" id="A0A4S2N2N4"/>
<evidence type="ECO:0000256" key="7">
    <source>
        <dbReference type="ARBA" id="ARBA00023242"/>
    </source>
</evidence>
<dbReference type="Proteomes" id="UP000298138">
    <property type="component" value="Unassembled WGS sequence"/>
</dbReference>
<dbReference type="Pfam" id="PF00400">
    <property type="entry name" value="WD40"/>
    <property type="match status" value="5"/>
</dbReference>
<dbReference type="InterPro" id="IPR015943">
    <property type="entry name" value="WD40/YVTN_repeat-like_dom_sf"/>
</dbReference>
<dbReference type="InterPro" id="IPR037264">
    <property type="entry name" value="TFIID_NTD2_sf"/>
</dbReference>
<dbReference type="InterPro" id="IPR019775">
    <property type="entry name" value="WD40_repeat_CS"/>
</dbReference>
<organism evidence="11 12">
    <name type="scientific">Ascodesmis nigricans</name>
    <dbReference type="NCBI Taxonomy" id="341454"/>
    <lineage>
        <taxon>Eukaryota</taxon>
        <taxon>Fungi</taxon>
        <taxon>Dikarya</taxon>
        <taxon>Ascomycota</taxon>
        <taxon>Pezizomycotina</taxon>
        <taxon>Pezizomycetes</taxon>
        <taxon>Pezizales</taxon>
        <taxon>Ascodesmidaceae</taxon>
        <taxon>Ascodesmis</taxon>
    </lineage>
</organism>
<dbReference type="PANTHER" id="PTHR19879:SF1">
    <property type="entry name" value="CANNONBALL-RELATED"/>
    <property type="match status" value="1"/>
</dbReference>
<dbReference type="FunCoup" id="A0A4S2N2N4">
    <property type="interactions" value="783"/>
</dbReference>
<keyword evidence="6" id="KW-0804">Transcription</keyword>
<dbReference type="EMBL" id="ML220114">
    <property type="protein sequence ID" value="TGZ83286.1"/>
    <property type="molecule type" value="Genomic_DNA"/>
</dbReference>
<dbReference type="Pfam" id="PF08513">
    <property type="entry name" value="LisH"/>
    <property type="match status" value="1"/>
</dbReference>
<dbReference type="AlphaFoldDB" id="A0A4S2N2N4"/>
<dbReference type="InterPro" id="IPR036322">
    <property type="entry name" value="WD40_repeat_dom_sf"/>
</dbReference>
<proteinExistence type="inferred from homology"/>
<dbReference type="SMART" id="SM00667">
    <property type="entry name" value="LisH"/>
    <property type="match status" value="1"/>
</dbReference>
<dbReference type="STRING" id="341454.A0A4S2N2N4"/>
<evidence type="ECO:0000256" key="3">
    <source>
        <dbReference type="ARBA" id="ARBA00022574"/>
    </source>
</evidence>
<dbReference type="Gene3D" id="1.25.40.500">
    <property type="entry name" value="TFIID subunit TAF5, NTD2 domain"/>
    <property type="match status" value="1"/>
</dbReference>
<evidence type="ECO:0000256" key="2">
    <source>
        <dbReference type="ARBA" id="ARBA00009435"/>
    </source>
</evidence>
<dbReference type="GO" id="GO:0016251">
    <property type="term" value="F:RNA polymerase II general transcription initiation factor activity"/>
    <property type="evidence" value="ECO:0007669"/>
    <property type="project" value="TreeGrafter"/>
</dbReference>
<name>A0A4S2N2N4_9PEZI</name>
<dbReference type="CDD" id="cd00200">
    <property type="entry name" value="WD40"/>
    <property type="match status" value="1"/>
</dbReference>
<feature type="repeat" description="WD" evidence="8">
    <location>
        <begin position="573"/>
        <end position="599"/>
    </location>
</feature>
<dbReference type="OrthoDB" id="10266330at2759"/>
<evidence type="ECO:0000256" key="5">
    <source>
        <dbReference type="ARBA" id="ARBA00023015"/>
    </source>
</evidence>
<evidence type="ECO:0000259" key="10">
    <source>
        <dbReference type="Pfam" id="PF04494"/>
    </source>
</evidence>